<keyword evidence="3" id="KW-1185">Reference proteome</keyword>
<sequence length="251" mass="27191">MSPLPVCQSAKITYPPTFCNLFFKKNDGQGREHDNRGVVFQNKPRGIPCVSCSFRVVMVCFQSVPAAVTTQPGGLQTRHHSPALQAALRGSWLGRSGAGFKALTQGDPPRKLLPQRPEGRGVAEAGNGARTRGKEAENNATQRQTPHAPTRTGRCSNQRSHTGRAPLTSFVAQKGRQLLQSGDNMFARDKPGSKRLPPGLKSNNKKLVNSSPKERFLFLIYFLLQAARGGEVTTLPPTTVHGDPGSLEEAD</sequence>
<feature type="compositionally biased region" description="Polar residues" evidence="1">
    <location>
        <begin position="138"/>
        <end position="160"/>
    </location>
</feature>
<name>S7PQI4_MYOBR</name>
<evidence type="ECO:0000313" key="3">
    <source>
        <dbReference type="Proteomes" id="UP000052978"/>
    </source>
</evidence>
<dbReference type="AlphaFoldDB" id="S7PQI4"/>
<feature type="region of interest" description="Disordered" evidence="1">
    <location>
        <begin position="99"/>
        <end position="166"/>
    </location>
</feature>
<proteinExistence type="predicted"/>
<reference evidence="2 3" key="1">
    <citation type="journal article" date="2013" name="Nat. Commun.">
        <title>Genome analysis reveals insights into physiology and longevity of the Brandt's bat Myotis brandtii.</title>
        <authorList>
            <person name="Seim I."/>
            <person name="Fang X."/>
            <person name="Xiong Z."/>
            <person name="Lobanov A.V."/>
            <person name="Huang Z."/>
            <person name="Ma S."/>
            <person name="Feng Y."/>
            <person name="Turanov A.A."/>
            <person name="Zhu Y."/>
            <person name="Lenz T.L."/>
            <person name="Gerashchenko M.V."/>
            <person name="Fan D."/>
            <person name="Hee Yim S."/>
            <person name="Yao X."/>
            <person name="Jordan D."/>
            <person name="Xiong Y."/>
            <person name="Ma Y."/>
            <person name="Lyapunov A.N."/>
            <person name="Chen G."/>
            <person name="Kulakova O.I."/>
            <person name="Sun Y."/>
            <person name="Lee S.G."/>
            <person name="Bronson R.T."/>
            <person name="Moskalev A.A."/>
            <person name="Sunyaev S.R."/>
            <person name="Zhang G."/>
            <person name="Krogh A."/>
            <person name="Wang J."/>
            <person name="Gladyshev V.N."/>
        </authorList>
    </citation>
    <scope>NUCLEOTIDE SEQUENCE [LARGE SCALE GENOMIC DNA]</scope>
</reference>
<evidence type="ECO:0000313" key="2">
    <source>
        <dbReference type="EMBL" id="EPQ10727.1"/>
    </source>
</evidence>
<gene>
    <name evidence="2" type="ORF">D623_10006210</name>
</gene>
<evidence type="ECO:0000256" key="1">
    <source>
        <dbReference type="SAM" id="MobiDB-lite"/>
    </source>
</evidence>
<organism evidence="2 3">
    <name type="scientific">Myotis brandtii</name>
    <name type="common">Brandt's bat</name>
    <dbReference type="NCBI Taxonomy" id="109478"/>
    <lineage>
        <taxon>Eukaryota</taxon>
        <taxon>Metazoa</taxon>
        <taxon>Chordata</taxon>
        <taxon>Craniata</taxon>
        <taxon>Vertebrata</taxon>
        <taxon>Euteleostomi</taxon>
        <taxon>Mammalia</taxon>
        <taxon>Eutheria</taxon>
        <taxon>Laurasiatheria</taxon>
        <taxon>Chiroptera</taxon>
        <taxon>Yangochiroptera</taxon>
        <taxon>Vespertilionidae</taxon>
        <taxon>Myotis</taxon>
    </lineage>
</organism>
<protein>
    <submittedName>
        <fullName evidence="2">Uncharacterized protein</fullName>
    </submittedName>
</protein>
<dbReference type="Proteomes" id="UP000052978">
    <property type="component" value="Unassembled WGS sequence"/>
</dbReference>
<dbReference type="EMBL" id="KE163065">
    <property type="protein sequence ID" value="EPQ10727.1"/>
    <property type="molecule type" value="Genomic_DNA"/>
</dbReference>
<feature type="region of interest" description="Disordered" evidence="1">
    <location>
        <begin position="184"/>
        <end position="207"/>
    </location>
</feature>
<accession>S7PQI4</accession>